<organism evidence="3 4">
    <name type="scientific">Piptocephalis cylindrospora</name>
    <dbReference type="NCBI Taxonomy" id="1907219"/>
    <lineage>
        <taxon>Eukaryota</taxon>
        <taxon>Fungi</taxon>
        <taxon>Fungi incertae sedis</taxon>
        <taxon>Zoopagomycota</taxon>
        <taxon>Zoopagomycotina</taxon>
        <taxon>Zoopagomycetes</taxon>
        <taxon>Zoopagales</taxon>
        <taxon>Piptocephalidaceae</taxon>
        <taxon>Piptocephalis</taxon>
    </lineage>
</organism>
<evidence type="ECO:0008006" key="5">
    <source>
        <dbReference type="Google" id="ProtNLM"/>
    </source>
</evidence>
<dbReference type="EMBL" id="KZ988932">
    <property type="protein sequence ID" value="RKP11415.1"/>
    <property type="molecule type" value="Genomic_DNA"/>
</dbReference>
<reference evidence="4" key="1">
    <citation type="journal article" date="2018" name="Nat. Microbiol.">
        <title>Leveraging single-cell genomics to expand the fungal tree of life.</title>
        <authorList>
            <person name="Ahrendt S.R."/>
            <person name="Quandt C.A."/>
            <person name="Ciobanu D."/>
            <person name="Clum A."/>
            <person name="Salamov A."/>
            <person name="Andreopoulos B."/>
            <person name="Cheng J.F."/>
            <person name="Woyke T."/>
            <person name="Pelin A."/>
            <person name="Henrissat B."/>
            <person name="Reynolds N.K."/>
            <person name="Benny G.L."/>
            <person name="Smith M.E."/>
            <person name="James T.Y."/>
            <person name="Grigoriev I.V."/>
        </authorList>
    </citation>
    <scope>NUCLEOTIDE SEQUENCE [LARGE SCALE GENOMIC DNA]</scope>
</reference>
<name>A0A4P9XYC5_9FUNG</name>
<dbReference type="OrthoDB" id="2143914at2759"/>
<dbReference type="PROSITE" id="PS50090">
    <property type="entry name" value="MYB_LIKE"/>
    <property type="match status" value="1"/>
</dbReference>
<dbReference type="CDD" id="cd00167">
    <property type="entry name" value="SANT"/>
    <property type="match status" value="1"/>
</dbReference>
<accession>A0A4P9XYC5</accession>
<dbReference type="SMART" id="SM00717">
    <property type="entry name" value="SANT"/>
    <property type="match status" value="2"/>
</dbReference>
<gene>
    <name evidence="3" type="ORF">BJ684DRAFT_22022</name>
</gene>
<dbReference type="PROSITE" id="PS51294">
    <property type="entry name" value="HTH_MYB"/>
    <property type="match status" value="1"/>
</dbReference>
<evidence type="ECO:0000259" key="2">
    <source>
        <dbReference type="PROSITE" id="PS51294"/>
    </source>
</evidence>
<dbReference type="Gene3D" id="1.10.10.60">
    <property type="entry name" value="Homeodomain-like"/>
    <property type="match status" value="1"/>
</dbReference>
<feature type="domain" description="HTH myb-type" evidence="2">
    <location>
        <begin position="12"/>
        <end position="52"/>
    </location>
</feature>
<dbReference type="InterPro" id="IPR017930">
    <property type="entry name" value="Myb_dom"/>
</dbReference>
<feature type="domain" description="Myb-like" evidence="1">
    <location>
        <begin position="8"/>
        <end position="45"/>
    </location>
</feature>
<dbReference type="InterPro" id="IPR009057">
    <property type="entry name" value="Homeodomain-like_sf"/>
</dbReference>
<dbReference type="Proteomes" id="UP000267251">
    <property type="component" value="Unassembled WGS sequence"/>
</dbReference>
<dbReference type="SUPFAM" id="SSF46689">
    <property type="entry name" value="Homeodomain-like"/>
    <property type="match status" value="2"/>
</dbReference>
<evidence type="ECO:0000313" key="3">
    <source>
        <dbReference type="EMBL" id="RKP11415.1"/>
    </source>
</evidence>
<evidence type="ECO:0000313" key="4">
    <source>
        <dbReference type="Proteomes" id="UP000267251"/>
    </source>
</evidence>
<keyword evidence="4" id="KW-1185">Reference proteome</keyword>
<protein>
    <recommendedName>
        <fullName evidence="5">Myb-like domain-containing protein</fullName>
    </recommendedName>
</protein>
<dbReference type="AlphaFoldDB" id="A0A4P9XYC5"/>
<dbReference type="InterPro" id="IPR001005">
    <property type="entry name" value="SANT/Myb"/>
</dbReference>
<proteinExistence type="predicted"/>
<evidence type="ECO:0000259" key="1">
    <source>
        <dbReference type="PROSITE" id="PS50090"/>
    </source>
</evidence>
<sequence length="175" mass="20855">MAEEASIERSPRKSPWSAEEDAALREAVYRFGVDWAEVVKYVQERVPVAPKKNGEWRPRRDFRTMRQYQDRAVELKCDTRLRERWTLFEDLRLIFHLVQNRADWEAVSVVIGKTRSKRQCYGRALWLLTMEEYVDVSKYNRDSLEEVIRLVKPQFMTAKSLSDKQRKTEGRVRGV</sequence>